<protein>
    <recommendedName>
        <fullName evidence="2">DUF7378 domain-containing protein</fullName>
    </recommendedName>
</protein>
<organism evidence="3 4">
    <name type="scientific">Panicum miliaceum</name>
    <name type="common">Proso millet</name>
    <name type="synonym">Broomcorn millet</name>
    <dbReference type="NCBI Taxonomy" id="4540"/>
    <lineage>
        <taxon>Eukaryota</taxon>
        <taxon>Viridiplantae</taxon>
        <taxon>Streptophyta</taxon>
        <taxon>Embryophyta</taxon>
        <taxon>Tracheophyta</taxon>
        <taxon>Spermatophyta</taxon>
        <taxon>Magnoliopsida</taxon>
        <taxon>Liliopsida</taxon>
        <taxon>Poales</taxon>
        <taxon>Poaceae</taxon>
        <taxon>PACMAD clade</taxon>
        <taxon>Panicoideae</taxon>
        <taxon>Panicodae</taxon>
        <taxon>Paniceae</taxon>
        <taxon>Panicinae</taxon>
        <taxon>Panicum</taxon>
        <taxon>Panicum sect. Panicum</taxon>
    </lineage>
</organism>
<keyword evidence="1" id="KW-0812">Transmembrane</keyword>
<dbReference type="EMBL" id="PQIB02000002">
    <property type="protein sequence ID" value="RLN35739.1"/>
    <property type="molecule type" value="Genomic_DNA"/>
</dbReference>
<dbReference type="InterPro" id="IPR055802">
    <property type="entry name" value="DUF7378"/>
</dbReference>
<sequence length="131" mass="13981">MMSSPTVGDETRLARPALWVVAVFLPCLVIGSTAALVYAFYKDLPAIAASAPWGALVTVVFGMHLFQPRAPWALRQALVNVFGLYCLAVPLWYAGSLVACFGFTWVFIAMACLVAILVAGVSALWACLARG</sequence>
<dbReference type="AlphaFoldDB" id="A0A3L6TBY2"/>
<comment type="caution">
    <text evidence="3">The sequence shown here is derived from an EMBL/GenBank/DDBJ whole genome shotgun (WGS) entry which is preliminary data.</text>
</comment>
<keyword evidence="4" id="KW-1185">Reference proteome</keyword>
<proteinExistence type="predicted"/>
<feature type="transmembrane region" description="Helical" evidence="1">
    <location>
        <begin position="105"/>
        <end position="128"/>
    </location>
</feature>
<feature type="transmembrane region" description="Helical" evidence="1">
    <location>
        <begin position="47"/>
        <end position="66"/>
    </location>
</feature>
<feature type="domain" description="DUF7378" evidence="2">
    <location>
        <begin position="5"/>
        <end position="130"/>
    </location>
</feature>
<evidence type="ECO:0000259" key="2">
    <source>
        <dbReference type="Pfam" id="PF24095"/>
    </source>
</evidence>
<gene>
    <name evidence="3" type="ORF">C2845_PM03G17840</name>
</gene>
<evidence type="ECO:0000313" key="3">
    <source>
        <dbReference type="EMBL" id="RLN35739.1"/>
    </source>
</evidence>
<dbReference type="Pfam" id="PF24095">
    <property type="entry name" value="DUF7378"/>
    <property type="match status" value="1"/>
</dbReference>
<feature type="transmembrane region" description="Helical" evidence="1">
    <location>
        <begin position="18"/>
        <end position="41"/>
    </location>
</feature>
<feature type="transmembrane region" description="Helical" evidence="1">
    <location>
        <begin position="78"/>
        <end position="99"/>
    </location>
</feature>
<evidence type="ECO:0000256" key="1">
    <source>
        <dbReference type="SAM" id="Phobius"/>
    </source>
</evidence>
<name>A0A3L6TBY2_PANMI</name>
<accession>A0A3L6TBY2</accession>
<dbReference type="Proteomes" id="UP000275267">
    <property type="component" value="Unassembled WGS sequence"/>
</dbReference>
<reference evidence="4" key="1">
    <citation type="journal article" date="2019" name="Nat. Commun.">
        <title>The genome of broomcorn millet.</title>
        <authorList>
            <person name="Zou C."/>
            <person name="Miki D."/>
            <person name="Li D."/>
            <person name="Tang Q."/>
            <person name="Xiao L."/>
            <person name="Rajput S."/>
            <person name="Deng P."/>
            <person name="Jia W."/>
            <person name="Huang R."/>
            <person name="Zhang M."/>
            <person name="Sun Y."/>
            <person name="Hu J."/>
            <person name="Fu X."/>
            <person name="Schnable P.S."/>
            <person name="Li F."/>
            <person name="Zhang H."/>
            <person name="Feng B."/>
            <person name="Zhu X."/>
            <person name="Liu R."/>
            <person name="Schnable J.C."/>
            <person name="Zhu J.-K."/>
            <person name="Zhang H."/>
        </authorList>
    </citation>
    <scope>NUCLEOTIDE SEQUENCE [LARGE SCALE GENOMIC DNA]</scope>
</reference>
<keyword evidence="1" id="KW-0472">Membrane</keyword>
<keyword evidence="1" id="KW-1133">Transmembrane helix</keyword>
<evidence type="ECO:0000313" key="4">
    <source>
        <dbReference type="Proteomes" id="UP000275267"/>
    </source>
</evidence>